<dbReference type="AlphaFoldDB" id="A0A8J2U2I7"/>
<reference evidence="3" key="1">
    <citation type="journal article" date="2019" name="Int. J. Syst. Evol. Microbiol.">
        <title>The Global Catalogue of Microorganisms (GCM) 10K type strain sequencing project: providing services to taxonomists for standard genome sequencing and annotation.</title>
        <authorList>
            <consortium name="The Broad Institute Genomics Platform"/>
            <consortium name="The Broad Institute Genome Sequencing Center for Infectious Disease"/>
            <person name="Wu L."/>
            <person name="Ma J."/>
        </authorList>
    </citation>
    <scope>NUCLEOTIDE SEQUENCE [LARGE SCALE GENOMIC DNA]</scope>
    <source>
        <strain evidence="3">CGMCC 1.10130</strain>
    </source>
</reference>
<evidence type="ECO:0000313" key="3">
    <source>
        <dbReference type="Proteomes" id="UP000619743"/>
    </source>
</evidence>
<comment type="caution">
    <text evidence="2">The sequence shown here is derived from an EMBL/GenBank/DDBJ whole genome shotgun (WGS) entry which is preliminary data.</text>
</comment>
<dbReference type="EMBL" id="BMDX01000002">
    <property type="protein sequence ID" value="GGA67241.1"/>
    <property type="molecule type" value="Genomic_DNA"/>
</dbReference>
<evidence type="ECO:0000313" key="2">
    <source>
        <dbReference type="EMBL" id="GGA67241.1"/>
    </source>
</evidence>
<protein>
    <submittedName>
        <fullName evidence="2">Uncharacterized protein</fullName>
    </submittedName>
</protein>
<keyword evidence="3" id="KW-1185">Reference proteome</keyword>
<feature type="region of interest" description="Disordered" evidence="1">
    <location>
        <begin position="24"/>
        <end position="46"/>
    </location>
</feature>
<name>A0A8J2U2I7_9GAMM</name>
<accession>A0A8J2U2I7</accession>
<proteinExistence type="predicted"/>
<sequence length="46" mass="5317">MCDLWLDEKRRAWFDNNVWNVFGRPQGGPKAESQDETSIPLGIKPN</sequence>
<dbReference type="Proteomes" id="UP000619743">
    <property type="component" value="Unassembled WGS sequence"/>
</dbReference>
<gene>
    <name evidence="2" type="ORF">GCM10011369_06120</name>
</gene>
<evidence type="ECO:0000256" key="1">
    <source>
        <dbReference type="SAM" id="MobiDB-lite"/>
    </source>
</evidence>
<organism evidence="2 3">
    <name type="scientific">Neiella marina</name>
    <dbReference type="NCBI Taxonomy" id="508461"/>
    <lineage>
        <taxon>Bacteria</taxon>
        <taxon>Pseudomonadati</taxon>
        <taxon>Pseudomonadota</taxon>
        <taxon>Gammaproteobacteria</taxon>
        <taxon>Alteromonadales</taxon>
        <taxon>Echinimonadaceae</taxon>
        <taxon>Neiella</taxon>
    </lineage>
</organism>